<sequence>MKILRYLVIALALGFMGMMTAEIWPQIQNLDFRLRAGPTLLSLLLLVLLFLLDAYGWLLILSSLNHSPPKLDNIRVWLLSSVARYLPGGIWSYVSRAEMTYKQGVDMASIGVALYLETILLAASSLVVGLPALAMAGGYELQWWYLLPVAALSVASFHPAFLGLARRLPGRMGASFSRVTLPAFSRMAWLYLYYLAFWCLFGLVFALFADMLHPLYGKDWLAVGSSIALGFFAGFVMIFVPGGIGVRESALFLLLEPWISAPDALLVSLGSRLWIMAGEGLSLALAEALFQLRKHLRPIRRT</sequence>
<evidence type="ECO:0000256" key="2">
    <source>
        <dbReference type="ARBA" id="ARBA00022475"/>
    </source>
</evidence>
<organism evidence="7">
    <name type="scientific">Thiolapillus brandeum</name>
    <dbReference type="NCBI Taxonomy" id="1076588"/>
    <lineage>
        <taxon>Bacteria</taxon>
        <taxon>Pseudomonadati</taxon>
        <taxon>Pseudomonadota</taxon>
        <taxon>Gammaproteobacteria</taxon>
        <taxon>Chromatiales</taxon>
        <taxon>Sedimenticolaceae</taxon>
        <taxon>Thiolapillus</taxon>
    </lineage>
</organism>
<evidence type="ECO:0008006" key="8">
    <source>
        <dbReference type="Google" id="ProtNLM"/>
    </source>
</evidence>
<feature type="transmembrane region" description="Helical" evidence="6">
    <location>
        <begin position="143"/>
        <end position="168"/>
    </location>
</feature>
<proteinExistence type="predicted"/>
<dbReference type="EMBL" id="DRLF01000479">
    <property type="protein sequence ID" value="HEC07927.1"/>
    <property type="molecule type" value="Genomic_DNA"/>
</dbReference>
<evidence type="ECO:0000313" key="7">
    <source>
        <dbReference type="EMBL" id="HEC07927.1"/>
    </source>
</evidence>
<evidence type="ECO:0000256" key="6">
    <source>
        <dbReference type="SAM" id="Phobius"/>
    </source>
</evidence>
<dbReference type="Pfam" id="PF03706">
    <property type="entry name" value="LPG_synthase_TM"/>
    <property type="match status" value="1"/>
</dbReference>
<dbReference type="InterPro" id="IPR022791">
    <property type="entry name" value="L-PG_synthase/AglD"/>
</dbReference>
<reference evidence="7" key="1">
    <citation type="journal article" date="2020" name="mSystems">
        <title>Genome- and Community-Level Interaction Insights into Carbon Utilization and Element Cycling Functions of Hydrothermarchaeota in Hydrothermal Sediment.</title>
        <authorList>
            <person name="Zhou Z."/>
            <person name="Liu Y."/>
            <person name="Xu W."/>
            <person name="Pan J."/>
            <person name="Luo Z.H."/>
            <person name="Li M."/>
        </authorList>
    </citation>
    <scope>NUCLEOTIDE SEQUENCE [LARGE SCALE GENOMIC DNA]</scope>
    <source>
        <strain evidence="7">HyVt-458</strain>
    </source>
</reference>
<feature type="transmembrane region" description="Helical" evidence="6">
    <location>
        <begin position="41"/>
        <end position="64"/>
    </location>
</feature>
<dbReference type="AlphaFoldDB" id="A0A831RXK7"/>
<keyword evidence="3 6" id="KW-0812">Transmembrane</keyword>
<keyword evidence="4 6" id="KW-1133">Transmembrane helix</keyword>
<keyword evidence="2" id="KW-1003">Cell membrane</keyword>
<comment type="subcellular location">
    <subcellularLocation>
        <location evidence="1">Cell membrane</location>
        <topology evidence="1">Multi-pass membrane protein</topology>
    </subcellularLocation>
</comment>
<protein>
    <recommendedName>
        <fullName evidence="8">Flippase-like domain-containing protein</fullName>
    </recommendedName>
</protein>
<evidence type="ECO:0000256" key="4">
    <source>
        <dbReference type="ARBA" id="ARBA00022989"/>
    </source>
</evidence>
<gene>
    <name evidence="7" type="ORF">ENJ12_13810</name>
</gene>
<feature type="transmembrane region" description="Helical" evidence="6">
    <location>
        <begin position="114"/>
        <end position="136"/>
    </location>
</feature>
<dbReference type="GO" id="GO:0005886">
    <property type="term" value="C:plasma membrane"/>
    <property type="evidence" value="ECO:0007669"/>
    <property type="project" value="UniProtKB-SubCell"/>
</dbReference>
<name>A0A831RXK7_9GAMM</name>
<accession>A0A831RXK7</accession>
<evidence type="ECO:0000256" key="3">
    <source>
        <dbReference type="ARBA" id="ARBA00022692"/>
    </source>
</evidence>
<evidence type="ECO:0000256" key="5">
    <source>
        <dbReference type="ARBA" id="ARBA00023136"/>
    </source>
</evidence>
<feature type="transmembrane region" description="Helical" evidence="6">
    <location>
        <begin position="188"/>
        <end position="208"/>
    </location>
</feature>
<evidence type="ECO:0000256" key="1">
    <source>
        <dbReference type="ARBA" id="ARBA00004651"/>
    </source>
</evidence>
<feature type="transmembrane region" description="Helical" evidence="6">
    <location>
        <begin position="220"/>
        <end position="244"/>
    </location>
</feature>
<keyword evidence="5 6" id="KW-0472">Membrane</keyword>
<dbReference type="Proteomes" id="UP000886339">
    <property type="component" value="Unassembled WGS sequence"/>
</dbReference>
<comment type="caution">
    <text evidence="7">The sequence shown here is derived from an EMBL/GenBank/DDBJ whole genome shotgun (WGS) entry which is preliminary data.</text>
</comment>